<reference evidence="1 2" key="1">
    <citation type="submission" date="2023-10" db="EMBL/GenBank/DDBJ databases">
        <title>Screening of Alkalihalobacillus lindianensis BZ-TG-R113 and Its Alleviation of Salt Stress on Rapeseed Growth.</title>
        <authorList>
            <person name="Zhao B."/>
            <person name="Guo T."/>
        </authorList>
    </citation>
    <scope>NUCLEOTIDE SEQUENCE [LARGE SCALE GENOMIC DNA]</scope>
    <source>
        <strain evidence="1 2">BZ-TG-R113</strain>
    </source>
</reference>
<protein>
    <submittedName>
        <fullName evidence="1">AraC family transcriptional regulator</fullName>
    </submittedName>
</protein>
<proteinExistence type="predicted"/>
<sequence length="80" mass="9823">QKYLQTRKMLELTYYKGYRQVIEAEYKQEWVHIDPLLTPPEQRTWVDMLTNFSLEKIKTWLYNEFLQVNDPYPDPGLVRI</sequence>
<organism evidence="1 2">
    <name type="scientific">Alkalihalophilus lindianensis</name>
    <dbReference type="NCBI Taxonomy" id="1630542"/>
    <lineage>
        <taxon>Bacteria</taxon>
        <taxon>Bacillati</taxon>
        <taxon>Bacillota</taxon>
        <taxon>Bacilli</taxon>
        <taxon>Bacillales</taxon>
        <taxon>Bacillaceae</taxon>
        <taxon>Alkalihalophilus</taxon>
    </lineage>
</organism>
<dbReference type="EMBL" id="JAWJBA010000868">
    <property type="protein sequence ID" value="MDV2687534.1"/>
    <property type="molecule type" value="Genomic_DNA"/>
</dbReference>
<feature type="non-terminal residue" evidence="1">
    <location>
        <position position="1"/>
    </location>
</feature>
<evidence type="ECO:0000313" key="1">
    <source>
        <dbReference type="EMBL" id="MDV2687534.1"/>
    </source>
</evidence>
<feature type="non-terminal residue" evidence="1">
    <location>
        <position position="80"/>
    </location>
</feature>
<accession>A0ABU3XI36</accession>
<gene>
    <name evidence="1" type="ORF">RYX56_24610</name>
</gene>
<evidence type="ECO:0000313" key="2">
    <source>
        <dbReference type="Proteomes" id="UP001287282"/>
    </source>
</evidence>
<name>A0ABU3XI36_9BACI</name>
<keyword evidence="2" id="KW-1185">Reference proteome</keyword>
<dbReference type="Proteomes" id="UP001287282">
    <property type="component" value="Unassembled WGS sequence"/>
</dbReference>
<comment type="caution">
    <text evidence="1">The sequence shown here is derived from an EMBL/GenBank/DDBJ whole genome shotgun (WGS) entry which is preliminary data.</text>
</comment>